<dbReference type="OMA" id="PIGTHTS"/>
<feature type="compositionally biased region" description="Polar residues" evidence="1">
    <location>
        <begin position="188"/>
        <end position="205"/>
    </location>
</feature>
<feature type="compositionally biased region" description="Basic and acidic residues" evidence="1">
    <location>
        <begin position="416"/>
        <end position="427"/>
    </location>
</feature>
<gene>
    <name evidence="2" type="ORF">ABL_05266</name>
</gene>
<feature type="compositionally biased region" description="Low complexity" evidence="1">
    <location>
        <begin position="512"/>
        <end position="532"/>
    </location>
</feature>
<feature type="compositionally biased region" description="Polar residues" evidence="1">
    <location>
        <begin position="390"/>
        <end position="414"/>
    </location>
</feature>
<dbReference type="OrthoDB" id="5388207at2759"/>
<dbReference type="AlphaFoldDB" id="A0A117E0I2"/>
<protein>
    <submittedName>
        <fullName evidence="2">Uncharacterized protein</fullName>
    </submittedName>
</protein>
<feature type="region of interest" description="Disordered" evidence="1">
    <location>
        <begin position="1"/>
        <end position="563"/>
    </location>
</feature>
<feature type="compositionally biased region" description="Basic and acidic residues" evidence="1">
    <location>
        <begin position="452"/>
        <end position="500"/>
    </location>
</feature>
<sequence length="563" mass="58750">METIHRTFNNASNALWNEVHPNQTPDSQLNQQHGDEPLSGIQGRGTATDPYDAGNRDEQPGAPRTKDNTAVIPEPLASTDADHARNPKSPSNADYGPKNVFISEPSQGQQMNYPIRGASSGIKQGQSQAAVPEQRTRTSTYGQGSHTSGMGSQYTQKSRNTAGSSSATSGAYAYSGQGVRDTTDLRDNTSVSRDQGVSSKSNVSGPTGAYAYSGQGVQDTTDLREDVSAARDQGVSSKSNISGSGPAGAYAYSGRGNQDDMDAQDQVRVPTSIKKDTANQRTSSAAQSTQRMPDNAAKSMQKENEYGSKAVAGGMAGGVAGGVIGQQGMKSNTGQGAAQSVTDDDVRTRSMQQDTTSPSSAMAGGSVGKQSAYGNIDTARDTQQERLSAAKSTPSASESTPSGVDSVNARSQVPNKEARVYQDKSTQDESGAAVDSAQKGSGTGMTEEDDVDSLKKGKESADDTGDKLPKNTKVSEEALKGPKTPAREPYEFEKRLDRGYSRSKPSGPDTSKSSSEGAAAAAAQKNKANGNGHQHHGPITQLKEKVSKVLHHNGNGNGNGTKA</sequence>
<dbReference type="VEuPathDB" id="FungiDB:ATCC64974_5350"/>
<evidence type="ECO:0000313" key="3">
    <source>
        <dbReference type="Proteomes" id="UP000068243"/>
    </source>
</evidence>
<dbReference type="VEuPathDB" id="FungiDB:ASPNIDRAFT2_1181414"/>
<reference evidence="3" key="1">
    <citation type="journal article" date="2016" name="Genome Announc.">
        <title>Draft genome sequence of Aspergillus niger strain An76.</title>
        <authorList>
            <person name="Gong W."/>
            <person name="Cheng Z."/>
            <person name="Zhang H."/>
            <person name="Liu L."/>
            <person name="Gao P."/>
            <person name="Wang L."/>
        </authorList>
    </citation>
    <scope>NUCLEOTIDE SEQUENCE [LARGE SCALE GENOMIC DNA]</scope>
    <source>
        <strain evidence="3">An76</strain>
    </source>
</reference>
<feature type="compositionally biased region" description="Low complexity" evidence="1">
    <location>
        <begin position="242"/>
        <end position="256"/>
    </location>
</feature>
<evidence type="ECO:0000313" key="2">
    <source>
        <dbReference type="EMBL" id="GAQ42605.1"/>
    </source>
</evidence>
<accession>A0A117E0I2</accession>
<feature type="compositionally biased region" description="Polar residues" evidence="1">
    <location>
        <begin position="137"/>
        <end position="160"/>
    </location>
</feature>
<comment type="caution">
    <text evidence="2">The sequence shown here is derived from an EMBL/GenBank/DDBJ whole genome shotgun (WGS) entry which is preliminary data.</text>
</comment>
<name>A0A117E0I2_ASPNG</name>
<feature type="compositionally biased region" description="Gly residues" evidence="1">
    <location>
        <begin position="314"/>
        <end position="325"/>
    </location>
</feature>
<dbReference type="EMBL" id="BCMY01000008">
    <property type="protein sequence ID" value="GAQ42605.1"/>
    <property type="molecule type" value="Genomic_DNA"/>
</dbReference>
<feature type="compositionally biased region" description="Polar residues" evidence="1">
    <location>
        <begin position="349"/>
        <end position="360"/>
    </location>
</feature>
<feature type="compositionally biased region" description="Low complexity" evidence="1">
    <location>
        <begin position="161"/>
        <end position="176"/>
    </location>
</feature>
<feature type="compositionally biased region" description="Polar residues" evidence="1">
    <location>
        <begin position="1"/>
        <end position="32"/>
    </location>
</feature>
<dbReference type="Proteomes" id="UP000068243">
    <property type="component" value="Unassembled WGS sequence"/>
</dbReference>
<feature type="compositionally biased region" description="Polar residues" evidence="1">
    <location>
        <begin position="330"/>
        <end position="341"/>
    </location>
</feature>
<feature type="compositionally biased region" description="Polar residues" evidence="1">
    <location>
        <begin position="279"/>
        <end position="292"/>
    </location>
</feature>
<organism evidence="2 3">
    <name type="scientific">Aspergillus niger</name>
    <dbReference type="NCBI Taxonomy" id="5061"/>
    <lineage>
        <taxon>Eukaryota</taxon>
        <taxon>Fungi</taxon>
        <taxon>Dikarya</taxon>
        <taxon>Ascomycota</taxon>
        <taxon>Pezizomycotina</taxon>
        <taxon>Eurotiomycetes</taxon>
        <taxon>Eurotiomycetidae</taxon>
        <taxon>Eurotiales</taxon>
        <taxon>Aspergillaceae</taxon>
        <taxon>Aspergillus</taxon>
        <taxon>Aspergillus subgen. Circumdati</taxon>
    </lineage>
</organism>
<evidence type="ECO:0000256" key="1">
    <source>
        <dbReference type="SAM" id="MobiDB-lite"/>
    </source>
</evidence>
<dbReference type="VEuPathDB" id="FungiDB:M747DRAFT_291346"/>
<proteinExistence type="predicted"/>
<dbReference type="VEuPathDB" id="FungiDB:An14g06600"/>
<feature type="compositionally biased region" description="Basic and acidic residues" evidence="1">
    <location>
        <begin position="54"/>
        <end position="67"/>
    </location>
</feature>